<protein>
    <recommendedName>
        <fullName evidence="3">Methyltransferase domain-containing protein</fullName>
    </recommendedName>
</protein>
<evidence type="ECO:0008006" key="3">
    <source>
        <dbReference type="Google" id="ProtNLM"/>
    </source>
</evidence>
<accession>A0A2T2N6M7</accession>
<dbReference type="Gene3D" id="3.40.50.150">
    <property type="entry name" value="Vaccinia Virus protein VP39"/>
    <property type="match status" value="1"/>
</dbReference>
<proteinExistence type="predicted"/>
<dbReference type="Proteomes" id="UP000240883">
    <property type="component" value="Unassembled WGS sequence"/>
</dbReference>
<dbReference type="EMBL" id="KZ678146">
    <property type="protein sequence ID" value="PSN61074.1"/>
    <property type="molecule type" value="Genomic_DNA"/>
</dbReference>
<name>A0A2T2N6M7_CORCC</name>
<evidence type="ECO:0000313" key="2">
    <source>
        <dbReference type="Proteomes" id="UP000240883"/>
    </source>
</evidence>
<gene>
    <name evidence="1" type="ORF">BS50DRAFT_505517</name>
</gene>
<reference evidence="1 2" key="1">
    <citation type="journal article" date="2018" name="Front. Microbiol.">
        <title>Genome-Wide Analysis of Corynespora cassiicola Leaf Fall Disease Putative Effectors.</title>
        <authorList>
            <person name="Lopez D."/>
            <person name="Ribeiro S."/>
            <person name="Label P."/>
            <person name="Fumanal B."/>
            <person name="Venisse J.S."/>
            <person name="Kohler A."/>
            <person name="de Oliveira R.R."/>
            <person name="Labutti K."/>
            <person name="Lipzen A."/>
            <person name="Lail K."/>
            <person name="Bauer D."/>
            <person name="Ohm R.A."/>
            <person name="Barry K.W."/>
            <person name="Spatafora J."/>
            <person name="Grigoriev I.V."/>
            <person name="Martin F.M."/>
            <person name="Pujade-Renaud V."/>
        </authorList>
    </citation>
    <scope>NUCLEOTIDE SEQUENCE [LARGE SCALE GENOMIC DNA]</scope>
    <source>
        <strain evidence="1 2">Philippines</strain>
    </source>
</reference>
<sequence length="358" mass="39859">MCGVFLVPIIKSISRLAIRAASGRFDHKESGSSIYGLDHGRLHLLLPPPMWMNMGYWKRGTDNPTTMADACRKLLDEVLCTAGFSSKGDSIDDSLTRKRTRSLIDLGFGCGDQVIYLMGVGAVKPNDRFWHSGIGPAFDSYIGITLDRNQFQYAECHVNRMIAKDQSLKSSHQQINGSYIEPDIRLFCADAGNPQAWTQELKESVAHAVANKHEKWALALDTAYHFSPSRWAVINHSCRVLDASFMGFDLCLSPGASLGQMILLRCLTTLLGAPWANFVTPQVYEAKLIEAGYSKEAILIRDISELVFAPLAMYLEQQNQRMQMIGMSIGSFNVAKLMFRWWAKSGIVKGVIIVARKS</sequence>
<dbReference type="STRING" id="1448308.A0A2T2N6M7"/>
<dbReference type="OrthoDB" id="61390at2759"/>
<organism evidence="1 2">
    <name type="scientific">Corynespora cassiicola Philippines</name>
    <dbReference type="NCBI Taxonomy" id="1448308"/>
    <lineage>
        <taxon>Eukaryota</taxon>
        <taxon>Fungi</taxon>
        <taxon>Dikarya</taxon>
        <taxon>Ascomycota</taxon>
        <taxon>Pezizomycotina</taxon>
        <taxon>Dothideomycetes</taxon>
        <taxon>Pleosporomycetidae</taxon>
        <taxon>Pleosporales</taxon>
        <taxon>Corynesporascaceae</taxon>
        <taxon>Corynespora</taxon>
    </lineage>
</organism>
<dbReference type="AlphaFoldDB" id="A0A2T2N6M7"/>
<keyword evidence="2" id="KW-1185">Reference proteome</keyword>
<evidence type="ECO:0000313" key="1">
    <source>
        <dbReference type="EMBL" id="PSN61074.1"/>
    </source>
</evidence>
<dbReference type="InterPro" id="IPR029063">
    <property type="entry name" value="SAM-dependent_MTases_sf"/>
</dbReference>